<evidence type="ECO:0000313" key="1">
    <source>
        <dbReference type="EMBL" id="KJF79112.1"/>
    </source>
</evidence>
<gene>
    <name evidence="1" type="ORF">UA45_01585</name>
</gene>
<protein>
    <submittedName>
        <fullName evidence="1">Uncharacterized protein</fullName>
    </submittedName>
</protein>
<comment type="caution">
    <text evidence="1">The sequence shown here is derived from an EMBL/GenBank/DDBJ whole genome shotgun (WGS) entry which is preliminary data.</text>
</comment>
<dbReference type="EMBL" id="JZSH01000007">
    <property type="protein sequence ID" value="KJF79112.1"/>
    <property type="molecule type" value="Genomic_DNA"/>
</dbReference>
<proteinExistence type="predicted"/>
<dbReference type="Proteomes" id="UP000032582">
    <property type="component" value="Unassembled WGS sequence"/>
</dbReference>
<sequence length="332" mass="38944">MIYKEMREDFRFLFPYKKDIVYNWGLNPVREFSEVIQGIRHDYCLNCYDEDLKTDIDLIRVIDNGGYPKIIDGVMSIGCGEKTIRQLDGVFRVKERMYNSIMKYHKNILKLNKKAVFLCFSLSVNRGRQFSGNETPENINAYNEILKKFRSDFFNNIRSRAFFKRNVIGHFWVSLQETGGEYMYIHINFYLKDRQYNYLLGREINSVWFGILEKYNITGQARHFTVTESYENSRASNNAKRKKKIIYKAYESFDSQSKTRQVMDIYPDLNGGNLSAEYSFTNDPSYIPFSFYVKSLVKKAFHISGMRSFGTASLQTEQKASAESGTAQIQKK</sequence>
<reference evidence="1 2" key="1">
    <citation type="submission" date="2015-02" db="EMBL/GenBank/DDBJ databases">
        <title>Whole genome shotgun sequencing of cultured foodborne pathogen.</title>
        <authorList>
            <person name="Timme R."/>
            <person name="Allard M.W."/>
            <person name="Strain E."/>
            <person name="Evans P.S."/>
            <person name="Brown E."/>
        </authorList>
    </citation>
    <scope>NUCLEOTIDE SEQUENCE [LARGE SCALE GENOMIC DNA]</scope>
    <source>
        <strain evidence="1 2">GCSL-TSO-24</strain>
    </source>
</reference>
<dbReference type="AlphaFoldDB" id="A0A0D8LBA1"/>
<accession>A0A0D8LBA1</accession>
<dbReference type="PATRIC" id="fig|582.24.peg.480"/>
<name>A0A0D8LBA1_MORMO</name>
<organism evidence="1 2">
    <name type="scientific">Morganella morganii</name>
    <name type="common">Proteus morganii</name>
    <dbReference type="NCBI Taxonomy" id="582"/>
    <lineage>
        <taxon>Bacteria</taxon>
        <taxon>Pseudomonadati</taxon>
        <taxon>Pseudomonadota</taxon>
        <taxon>Gammaproteobacteria</taxon>
        <taxon>Enterobacterales</taxon>
        <taxon>Morganellaceae</taxon>
        <taxon>Morganella</taxon>
    </lineage>
</organism>
<evidence type="ECO:0000313" key="2">
    <source>
        <dbReference type="Proteomes" id="UP000032582"/>
    </source>
</evidence>